<dbReference type="AlphaFoldDB" id="A0A7J6KM95"/>
<accession>A0A7J6KM95</accession>
<dbReference type="EMBL" id="JABAHT010001789">
    <property type="protein sequence ID" value="KAF4648403.1"/>
    <property type="molecule type" value="Genomic_DNA"/>
</dbReference>
<dbReference type="OrthoDB" id="478691at2759"/>
<gene>
    <name evidence="2" type="ORF">FOZ61_002734</name>
</gene>
<evidence type="ECO:0000313" key="2">
    <source>
        <dbReference type="EMBL" id="KAF4648403.1"/>
    </source>
</evidence>
<feature type="region of interest" description="Disordered" evidence="1">
    <location>
        <begin position="265"/>
        <end position="430"/>
    </location>
</feature>
<name>A0A7J6KM95_PEROL</name>
<evidence type="ECO:0000256" key="1">
    <source>
        <dbReference type="SAM" id="MobiDB-lite"/>
    </source>
</evidence>
<reference evidence="2 3" key="1">
    <citation type="submission" date="2020-04" db="EMBL/GenBank/DDBJ databases">
        <title>Perkinsus olseni comparative genomics.</title>
        <authorList>
            <person name="Bogema D.R."/>
        </authorList>
    </citation>
    <scope>NUCLEOTIDE SEQUENCE [LARGE SCALE GENOMIC DNA]</scope>
    <source>
        <strain evidence="2">ATCC PRA-179</strain>
    </source>
</reference>
<feature type="compositionally biased region" description="Polar residues" evidence="1">
    <location>
        <begin position="277"/>
        <end position="292"/>
    </location>
</feature>
<proteinExistence type="predicted"/>
<organism evidence="2 3">
    <name type="scientific">Perkinsus olseni</name>
    <name type="common">Perkinsus atlanticus</name>
    <dbReference type="NCBI Taxonomy" id="32597"/>
    <lineage>
        <taxon>Eukaryota</taxon>
        <taxon>Sar</taxon>
        <taxon>Alveolata</taxon>
        <taxon>Perkinsozoa</taxon>
        <taxon>Perkinsea</taxon>
        <taxon>Perkinsida</taxon>
        <taxon>Perkinsidae</taxon>
        <taxon>Perkinsus</taxon>
    </lineage>
</organism>
<dbReference type="Proteomes" id="UP000570595">
    <property type="component" value="Unassembled WGS sequence"/>
</dbReference>
<evidence type="ECO:0000313" key="3">
    <source>
        <dbReference type="Proteomes" id="UP000570595"/>
    </source>
</evidence>
<protein>
    <submittedName>
        <fullName evidence="2">Uncharacterized protein</fullName>
    </submittedName>
</protein>
<comment type="caution">
    <text evidence="2">The sequence shown here is derived from an EMBL/GenBank/DDBJ whole genome shotgun (WGS) entry which is preliminary data.</text>
</comment>
<sequence length="430" mass="46897">MFGREPPQTLLPSLSQFSSLMYDPDGYAEYLARARATIADVVDEWVTAGGAPHRRAMEQERSRQRLYVGQRVRVKLFRSGREPGYKLLPKWQPDWYIMKFIQGVNNKTVVLRHFPDLSEKVIISTDFLLADPVQPHVVPPQLGVVRMDPPVEEAPSAPSFPFRRLGDEVPEDVFTPPQGRDYVSAREAETVVLSSPIPVPLVPDATLGWRLHGVEVRPGPVQREMAPQMLVDDEVAHVRSPDSQDSGVQRNEMLAPEIPEVPEMEEAADDEPLSVPSRASSDRPSLVQSPASSEAVVDPPSADRDISLLPAPLTRTPASDASMEVHREENSEADDLSSLHDLFATPEGSSARSAATPLAEGSARSKGSDHPSPVVAADDPGDHQDVAADSQPQGPSQPEVAPSHVSRSGRTVRPPRRYSPGAYTSQGGLK</sequence>